<accession>A0A6I2MG33</accession>
<dbReference type="RefSeq" id="WP_154319277.1">
    <property type="nucleotide sequence ID" value="NZ_CAJFZX010000005.1"/>
</dbReference>
<keyword evidence="2" id="KW-1185">Reference proteome</keyword>
<organism evidence="1 2">
    <name type="scientific">Metabacillus idriensis</name>
    <dbReference type="NCBI Taxonomy" id="324768"/>
    <lineage>
        <taxon>Bacteria</taxon>
        <taxon>Bacillati</taxon>
        <taxon>Bacillota</taxon>
        <taxon>Bacilli</taxon>
        <taxon>Bacillales</taxon>
        <taxon>Bacillaceae</taxon>
        <taxon>Metabacillus</taxon>
    </lineage>
</organism>
<sequence length="115" mass="13068">MARSIRFVRRGITQGKWRQNFNWPGVITAKSVVHVTVGEVKFGTTQNIQTEPRQNFHYILEEAAVWITNIGPHKNEFTNDPGGVEFFIHSSFRGPIDVAITITVEDNLPVEIQGY</sequence>
<dbReference type="AlphaFoldDB" id="A0A6I2MG33"/>
<dbReference type="EMBL" id="WKKF01000008">
    <property type="protein sequence ID" value="MRX56117.1"/>
    <property type="molecule type" value="Genomic_DNA"/>
</dbReference>
<name>A0A6I2MG33_9BACI</name>
<gene>
    <name evidence="1" type="ORF">GJU41_19345</name>
</gene>
<evidence type="ECO:0000313" key="1">
    <source>
        <dbReference type="EMBL" id="MRX56117.1"/>
    </source>
</evidence>
<reference evidence="1 2" key="1">
    <citation type="submission" date="2019-11" db="EMBL/GenBank/DDBJ databases">
        <title>Bacillus idriensis genome.</title>
        <authorList>
            <person name="Konopka E.N."/>
            <person name="Newman J.D."/>
        </authorList>
    </citation>
    <scope>NUCLEOTIDE SEQUENCE [LARGE SCALE GENOMIC DNA]</scope>
    <source>
        <strain evidence="1 2">DSM 19097</strain>
    </source>
</reference>
<protein>
    <submittedName>
        <fullName evidence="1">Uncharacterized protein</fullName>
    </submittedName>
</protein>
<dbReference type="Proteomes" id="UP000441585">
    <property type="component" value="Unassembled WGS sequence"/>
</dbReference>
<evidence type="ECO:0000313" key="2">
    <source>
        <dbReference type="Proteomes" id="UP000441585"/>
    </source>
</evidence>
<comment type="caution">
    <text evidence="1">The sequence shown here is derived from an EMBL/GenBank/DDBJ whole genome shotgun (WGS) entry which is preliminary data.</text>
</comment>
<proteinExistence type="predicted"/>